<dbReference type="Gramene" id="rna23491">
    <property type="protein sequence ID" value="RHN61076.1"/>
    <property type="gene ID" value="gene23491"/>
</dbReference>
<evidence type="ECO:0000313" key="1">
    <source>
        <dbReference type="EMBL" id="RHN61076.1"/>
    </source>
</evidence>
<sequence length="40" mass="4621">MHRWLASIIVCDEVAEEPGQLYLLVICMYFVHATNTIIEV</sequence>
<dbReference type="EMBL" id="PSQE01000004">
    <property type="protein sequence ID" value="RHN61076.1"/>
    <property type="molecule type" value="Genomic_DNA"/>
</dbReference>
<dbReference type="Proteomes" id="UP000265566">
    <property type="component" value="Chromosome 4"/>
</dbReference>
<organism evidence="1">
    <name type="scientific">Medicago truncatula</name>
    <name type="common">Barrel medic</name>
    <name type="synonym">Medicago tribuloides</name>
    <dbReference type="NCBI Taxonomy" id="3880"/>
    <lineage>
        <taxon>Eukaryota</taxon>
        <taxon>Viridiplantae</taxon>
        <taxon>Streptophyta</taxon>
        <taxon>Embryophyta</taxon>
        <taxon>Tracheophyta</taxon>
        <taxon>Spermatophyta</taxon>
        <taxon>Magnoliopsida</taxon>
        <taxon>eudicotyledons</taxon>
        <taxon>Gunneridae</taxon>
        <taxon>Pentapetalae</taxon>
        <taxon>rosids</taxon>
        <taxon>fabids</taxon>
        <taxon>Fabales</taxon>
        <taxon>Fabaceae</taxon>
        <taxon>Papilionoideae</taxon>
        <taxon>50 kb inversion clade</taxon>
        <taxon>NPAAA clade</taxon>
        <taxon>Hologalegina</taxon>
        <taxon>IRL clade</taxon>
        <taxon>Trifolieae</taxon>
        <taxon>Medicago</taxon>
    </lineage>
</organism>
<accession>A0A396I613</accession>
<gene>
    <name evidence="1" type="ORF">MtrunA17_Chr4g0032691</name>
</gene>
<name>A0A396I613_MEDTR</name>
<comment type="caution">
    <text evidence="1">The sequence shown here is derived from an EMBL/GenBank/DDBJ whole genome shotgun (WGS) entry which is preliminary data.</text>
</comment>
<protein>
    <submittedName>
        <fullName evidence="1">Uncharacterized protein</fullName>
    </submittedName>
</protein>
<dbReference type="AlphaFoldDB" id="A0A396I613"/>
<proteinExistence type="predicted"/>
<reference evidence="1" key="1">
    <citation type="journal article" date="2018" name="Nat. Plants">
        <title>Whole-genome landscape of Medicago truncatula symbiotic genes.</title>
        <authorList>
            <person name="Pecrix Y."/>
            <person name="Gamas P."/>
            <person name="Carrere S."/>
        </authorList>
    </citation>
    <scope>NUCLEOTIDE SEQUENCE</scope>
    <source>
        <tissue evidence="1">Leaves</tissue>
    </source>
</reference>